<keyword evidence="4 13" id="KW-0963">Cytoplasm</keyword>
<dbReference type="Pfam" id="PF02912">
    <property type="entry name" value="Phe_tRNA-synt_N"/>
    <property type="match status" value="1"/>
</dbReference>
<sequence length="334" mass="37659">MESVKQKFDEYAQEAKAAIEAATSPEVLEKIRVEFLGAKKGRLRDLQSLLGKADPEHRPALGKLFNEVKTAVTACYDEYKKQLSAPKTTAAGLDITLPGAVPRLGNRHPLTQTIDEFKEIMGRMGFTVASGPEIEDEHHNFEALNIPDDHPARDPLENFYLATAETAAGGPLLLRSQTSTVQIRVMEQTEPPIRIISLGRVYRPDTMDRTHSCMFHQMEGLMIGESVTMAELKTVLRLFAQTYLGHDVHVRFRPSFFPFTEPSVEVDMSWGDDWLEIGGAGMVDPNVLRSVGYDPEKYSGFAFGMGVERFCMRRHNIPDIREFYTNDVQFLQQF</sequence>
<name>A0A517ZUI3_9PLAN</name>
<evidence type="ECO:0000256" key="9">
    <source>
        <dbReference type="ARBA" id="ARBA00022842"/>
    </source>
</evidence>
<dbReference type="Pfam" id="PF01409">
    <property type="entry name" value="tRNA-synt_2d"/>
    <property type="match status" value="1"/>
</dbReference>
<dbReference type="EC" id="6.1.1.20" evidence="13"/>
<feature type="binding site" evidence="13">
    <location>
        <position position="261"/>
    </location>
    <ligand>
        <name>Mg(2+)</name>
        <dbReference type="ChEBI" id="CHEBI:18420"/>
        <note>shared with beta subunit</note>
    </ligand>
</feature>
<comment type="cofactor">
    <cofactor evidence="13">
        <name>Mg(2+)</name>
        <dbReference type="ChEBI" id="CHEBI:18420"/>
    </cofactor>
    <text evidence="13">Binds 2 magnesium ions per tetramer.</text>
</comment>
<keyword evidence="6 13" id="KW-0479">Metal-binding</keyword>
<keyword evidence="11 13" id="KW-0030">Aminoacyl-tRNA synthetase</keyword>
<dbReference type="PROSITE" id="PS50862">
    <property type="entry name" value="AA_TRNA_LIGASE_II"/>
    <property type="match status" value="1"/>
</dbReference>
<keyword evidence="8 13" id="KW-0067">ATP-binding</keyword>
<keyword evidence="5 13" id="KW-0436">Ligase</keyword>
<dbReference type="EMBL" id="CP036276">
    <property type="protein sequence ID" value="QDU46142.1"/>
    <property type="molecule type" value="Genomic_DNA"/>
</dbReference>
<evidence type="ECO:0000256" key="4">
    <source>
        <dbReference type="ARBA" id="ARBA00022490"/>
    </source>
</evidence>
<dbReference type="HAMAP" id="MF_00281">
    <property type="entry name" value="Phe_tRNA_synth_alpha1"/>
    <property type="match status" value="1"/>
</dbReference>
<evidence type="ECO:0000256" key="6">
    <source>
        <dbReference type="ARBA" id="ARBA00022723"/>
    </source>
</evidence>
<dbReference type="OrthoDB" id="9800719at2"/>
<comment type="similarity">
    <text evidence="2 13">Belongs to the class-II aminoacyl-tRNA synthetase family. Phe-tRNA synthetase alpha subunit type 1 subfamily.</text>
</comment>
<dbReference type="InterPro" id="IPR004529">
    <property type="entry name" value="Phe-tRNA-synth_IIc_asu"/>
</dbReference>
<evidence type="ECO:0000259" key="14">
    <source>
        <dbReference type="PROSITE" id="PS50862"/>
    </source>
</evidence>
<evidence type="ECO:0000256" key="12">
    <source>
        <dbReference type="ARBA" id="ARBA00049255"/>
    </source>
</evidence>
<evidence type="ECO:0000256" key="11">
    <source>
        <dbReference type="ARBA" id="ARBA00023146"/>
    </source>
</evidence>
<evidence type="ECO:0000256" key="5">
    <source>
        <dbReference type="ARBA" id="ARBA00022598"/>
    </source>
</evidence>
<protein>
    <recommendedName>
        <fullName evidence="13">Phenylalanine--tRNA ligase alpha subunit</fullName>
        <ecNumber evidence="13">6.1.1.20</ecNumber>
    </recommendedName>
    <alternativeName>
        <fullName evidence="13">Phenylalanyl-tRNA synthetase alpha subunit</fullName>
        <shortName evidence="13">PheRS</shortName>
    </alternativeName>
</protein>
<dbReference type="AlphaFoldDB" id="A0A517ZUI3"/>
<dbReference type="SUPFAM" id="SSF55681">
    <property type="entry name" value="Class II aaRS and biotin synthetases"/>
    <property type="match status" value="1"/>
</dbReference>
<organism evidence="15 16">
    <name type="scientific">Symmachiella dynata</name>
    <dbReference type="NCBI Taxonomy" id="2527995"/>
    <lineage>
        <taxon>Bacteria</taxon>
        <taxon>Pseudomonadati</taxon>
        <taxon>Planctomycetota</taxon>
        <taxon>Planctomycetia</taxon>
        <taxon>Planctomycetales</taxon>
        <taxon>Planctomycetaceae</taxon>
        <taxon>Symmachiella</taxon>
    </lineage>
</organism>
<dbReference type="Proteomes" id="UP000319383">
    <property type="component" value="Chromosome"/>
</dbReference>
<dbReference type="KEGG" id="sdyn:Mal52_46390"/>
<dbReference type="InterPro" id="IPR004188">
    <property type="entry name" value="Phe-tRNA_ligase_II_N"/>
</dbReference>
<evidence type="ECO:0000256" key="2">
    <source>
        <dbReference type="ARBA" id="ARBA00010207"/>
    </source>
</evidence>
<accession>A0A517ZUI3</accession>
<proteinExistence type="inferred from homology"/>
<evidence type="ECO:0000256" key="10">
    <source>
        <dbReference type="ARBA" id="ARBA00022917"/>
    </source>
</evidence>
<dbReference type="PANTHER" id="PTHR11538:SF41">
    <property type="entry name" value="PHENYLALANINE--TRNA LIGASE, MITOCHONDRIAL"/>
    <property type="match status" value="1"/>
</dbReference>
<dbReference type="SUPFAM" id="SSF46589">
    <property type="entry name" value="tRNA-binding arm"/>
    <property type="match status" value="1"/>
</dbReference>
<evidence type="ECO:0000256" key="7">
    <source>
        <dbReference type="ARBA" id="ARBA00022741"/>
    </source>
</evidence>
<dbReference type="RefSeq" id="WP_145378677.1">
    <property type="nucleotide sequence ID" value="NZ_CAXBED010000117.1"/>
</dbReference>
<comment type="catalytic activity">
    <reaction evidence="12 13">
        <text>tRNA(Phe) + L-phenylalanine + ATP = L-phenylalanyl-tRNA(Phe) + AMP + diphosphate + H(+)</text>
        <dbReference type="Rhea" id="RHEA:19413"/>
        <dbReference type="Rhea" id="RHEA-COMP:9668"/>
        <dbReference type="Rhea" id="RHEA-COMP:9699"/>
        <dbReference type="ChEBI" id="CHEBI:15378"/>
        <dbReference type="ChEBI" id="CHEBI:30616"/>
        <dbReference type="ChEBI" id="CHEBI:33019"/>
        <dbReference type="ChEBI" id="CHEBI:58095"/>
        <dbReference type="ChEBI" id="CHEBI:78442"/>
        <dbReference type="ChEBI" id="CHEBI:78531"/>
        <dbReference type="ChEBI" id="CHEBI:456215"/>
        <dbReference type="EC" id="6.1.1.20"/>
    </reaction>
</comment>
<dbReference type="GO" id="GO:0006432">
    <property type="term" value="P:phenylalanyl-tRNA aminoacylation"/>
    <property type="evidence" value="ECO:0007669"/>
    <property type="project" value="UniProtKB-UniRule"/>
</dbReference>
<keyword evidence="9 13" id="KW-0460">Magnesium</keyword>
<dbReference type="Gene3D" id="3.30.930.10">
    <property type="entry name" value="Bira Bifunctional Protein, Domain 2"/>
    <property type="match status" value="1"/>
</dbReference>
<dbReference type="InterPro" id="IPR006195">
    <property type="entry name" value="aa-tRNA-synth_II"/>
</dbReference>
<dbReference type="InterPro" id="IPR045864">
    <property type="entry name" value="aa-tRNA-synth_II/BPL/LPL"/>
</dbReference>
<reference evidence="15 16" key="1">
    <citation type="submission" date="2019-02" db="EMBL/GenBank/DDBJ databases">
        <title>Deep-cultivation of Planctomycetes and their phenomic and genomic characterization uncovers novel biology.</title>
        <authorList>
            <person name="Wiegand S."/>
            <person name="Jogler M."/>
            <person name="Boedeker C."/>
            <person name="Pinto D."/>
            <person name="Vollmers J."/>
            <person name="Rivas-Marin E."/>
            <person name="Kohn T."/>
            <person name="Peeters S.H."/>
            <person name="Heuer A."/>
            <person name="Rast P."/>
            <person name="Oberbeckmann S."/>
            <person name="Bunk B."/>
            <person name="Jeske O."/>
            <person name="Meyerdierks A."/>
            <person name="Storesund J.E."/>
            <person name="Kallscheuer N."/>
            <person name="Luecker S."/>
            <person name="Lage O.M."/>
            <person name="Pohl T."/>
            <person name="Merkel B.J."/>
            <person name="Hornburger P."/>
            <person name="Mueller R.-W."/>
            <person name="Bruemmer F."/>
            <person name="Labrenz M."/>
            <person name="Spormann A.M."/>
            <person name="Op den Camp H."/>
            <person name="Overmann J."/>
            <person name="Amann R."/>
            <person name="Jetten M.S.M."/>
            <person name="Mascher T."/>
            <person name="Medema M.H."/>
            <person name="Devos D.P."/>
            <person name="Kaster A.-K."/>
            <person name="Ovreas L."/>
            <person name="Rohde M."/>
            <person name="Galperin M.Y."/>
            <person name="Jogler C."/>
        </authorList>
    </citation>
    <scope>NUCLEOTIDE SEQUENCE [LARGE SCALE GENOMIC DNA]</scope>
    <source>
        <strain evidence="15 16">Mal52</strain>
    </source>
</reference>
<dbReference type="PANTHER" id="PTHR11538">
    <property type="entry name" value="PHENYLALANYL-TRNA SYNTHETASE"/>
    <property type="match status" value="1"/>
</dbReference>
<dbReference type="GO" id="GO:0005524">
    <property type="term" value="F:ATP binding"/>
    <property type="evidence" value="ECO:0007669"/>
    <property type="project" value="UniProtKB-UniRule"/>
</dbReference>
<gene>
    <name evidence="13 15" type="primary">pheS</name>
    <name evidence="15" type="ORF">Mal52_46390</name>
</gene>
<feature type="domain" description="Aminoacyl-transfer RNA synthetases class-II family profile" evidence="14">
    <location>
        <begin position="117"/>
        <end position="310"/>
    </location>
</feature>
<keyword evidence="10 13" id="KW-0648">Protein biosynthesis</keyword>
<comment type="subunit">
    <text evidence="3 13">Tetramer of two alpha and two beta subunits.</text>
</comment>
<evidence type="ECO:0000256" key="13">
    <source>
        <dbReference type="HAMAP-Rule" id="MF_00281"/>
    </source>
</evidence>
<dbReference type="NCBIfam" id="TIGR00468">
    <property type="entry name" value="pheS"/>
    <property type="match status" value="1"/>
</dbReference>
<keyword evidence="7 13" id="KW-0547">Nucleotide-binding</keyword>
<keyword evidence="16" id="KW-1185">Reference proteome</keyword>
<evidence type="ECO:0000256" key="1">
    <source>
        <dbReference type="ARBA" id="ARBA00004496"/>
    </source>
</evidence>
<dbReference type="GO" id="GO:0000049">
    <property type="term" value="F:tRNA binding"/>
    <property type="evidence" value="ECO:0007669"/>
    <property type="project" value="InterPro"/>
</dbReference>
<dbReference type="GO" id="GO:0004826">
    <property type="term" value="F:phenylalanine-tRNA ligase activity"/>
    <property type="evidence" value="ECO:0007669"/>
    <property type="project" value="UniProtKB-UniRule"/>
</dbReference>
<evidence type="ECO:0000256" key="3">
    <source>
        <dbReference type="ARBA" id="ARBA00011209"/>
    </source>
</evidence>
<evidence type="ECO:0000256" key="8">
    <source>
        <dbReference type="ARBA" id="ARBA00022840"/>
    </source>
</evidence>
<comment type="subcellular location">
    <subcellularLocation>
        <location evidence="1 13">Cytoplasm</location>
    </subcellularLocation>
</comment>
<dbReference type="CDD" id="cd00496">
    <property type="entry name" value="PheRS_alpha_core"/>
    <property type="match status" value="1"/>
</dbReference>
<dbReference type="InterPro" id="IPR010978">
    <property type="entry name" value="tRNA-bd_arm"/>
</dbReference>
<evidence type="ECO:0000313" key="16">
    <source>
        <dbReference type="Proteomes" id="UP000319383"/>
    </source>
</evidence>
<dbReference type="InterPro" id="IPR022911">
    <property type="entry name" value="Phe_tRNA_ligase_alpha1_bac"/>
</dbReference>
<evidence type="ECO:0000313" key="15">
    <source>
        <dbReference type="EMBL" id="QDU46142.1"/>
    </source>
</evidence>
<dbReference type="GO" id="GO:0005737">
    <property type="term" value="C:cytoplasm"/>
    <property type="evidence" value="ECO:0007669"/>
    <property type="project" value="UniProtKB-SubCell"/>
</dbReference>
<dbReference type="InterPro" id="IPR002319">
    <property type="entry name" value="Phenylalanyl-tRNA_Synthase"/>
</dbReference>
<dbReference type="GO" id="GO:0000287">
    <property type="term" value="F:magnesium ion binding"/>
    <property type="evidence" value="ECO:0007669"/>
    <property type="project" value="UniProtKB-UniRule"/>
</dbReference>